<keyword evidence="2" id="KW-1133">Transmembrane helix</keyword>
<organism evidence="3 4">
    <name type="scientific">Amblyomma americanum</name>
    <name type="common">Lone star tick</name>
    <dbReference type="NCBI Taxonomy" id="6943"/>
    <lineage>
        <taxon>Eukaryota</taxon>
        <taxon>Metazoa</taxon>
        <taxon>Ecdysozoa</taxon>
        <taxon>Arthropoda</taxon>
        <taxon>Chelicerata</taxon>
        <taxon>Arachnida</taxon>
        <taxon>Acari</taxon>
        <taxon>Parasitiformes</taxon>
        <taxon>Ixodida</taxon>
        <taxon>Ixodoidea</taxon>
        <taxon>Ixodidae</taxon>
        <taxon>Amblyomminae</taxon>
        <taxon>Amblyomma</taxon>
    </lineage>
</organism>
<evidence type="ECO:0000256" key="2">
    <source>
        <dbReference type="SAM" id="Phobius"/>
    </source>
</evidence>
<evidence type="ECO:0000256" key="1">
    <source>
        <dbReference type="SAM" id="MobiDB-lite"/>
    </source>
</evidence>
<comment type="caution">
    <text evidence="3">The sequence shown here is derived from an EMBL/GenBank/DDBJ whole genome shotgun (WGS) entry which is preliminary data.</text>
</comment>
<feature type="region of interest" description="Disordered" evidence="1">
    <location>
        <begin position="154"/>
        <end position="186"/>
    </location>
</feature>
<proteinExistence type="predicted"/>
<gene>
    <name evidence="3" type="ORF">V5799_021578</name>
</gene>
<feature type="transmembrane region" description="Helical" evidence="2">
    <location>
        <begin position="21"/>
        <end position="44"/>
    </location>
</feature>
<reference evidence="3 4" key="1">
    <citation type="journal article" date="2023" name="Arcadia Sci">
        <title>De novo assembly of a long-read Amblyomma americanum tick genome.</title>
        <authorList>
            <person name="Chou S."/>
            <person name="Poskanzer K.E."/>
            <person name="Rollins M."/>
            <person name="Thuy-Boun P.S."/>
        </authorList>
    </citation>
    <scope>NUCLEOTIDE SEQUENCE [LARGE SCALE GENOMIC DNA]</scope>
    <source>
        <strain evidence="3">F_SG_1</strain>
        <tissue evidence="3">Salivary glands</tissue>
    </source>
</reference>
<accession>A0AAQ4FPJ1</accession>
<dbReference type="Proteomes" id="UP001321473">
    <property type="component" value="Unassembled WGS sequence"/>
</dbReference>
<keyword evidence="2" id="KW-0472">Membrane</keyword>
<name>A0AAQ4FPJ1_AMBAM</name>
<evidence type="ECO:0000313" key="3">
    <source>
        <dbReference type="EMBL" id="KAK8788645.1"/>
    </source>
</evidence>
<keyword evidence="2" id="KW-0812">Transmembrane</keyword>
<sequence length="201" mass="21206">MTRSVTQAYQRPGSERLKVSVVVASALVAISLVVGVVVVLVVHLRAQQQLHCACAPPPQAAALKTRAGGELSSAASGSVISKLPMPLKLQLDPLAGQLLKKNQRAQVSCVVEKKKASEVIAHEPRTLMTPFGNMTTEPRMVHLTGERMIFSCLTGTRDEPRGGSTTPRAPLGATAPGQGNGPSRMKRGIAEEKDCACNCSC</sequence>
<evidence type="ECO:0000313" key="4">
    <source>
        <dbReference type="Proteomes" id="UP001321473"/>
    </source>
</evidence>
<protein>
    <submittedName>
        <fullName evidence="3">Uncharacterized protein</fullName>
    </submittedName>
</protein>
<dbReference type="EMBL" id="JARKHS020000585">
    <property type="protein sequence ID" value="KAK8788645.1"/>
    <property type="molecule type" value="Genomic_DNA"/>
</dbReference>
<keyword evidence="4" id="KW-1185">Reference proteome</keyword>
<dbReference type="AlphaFoldDB" id="A0AAQ4FPJ1"/>